<sequence length="220" mass="24206">MTSHLPPPVPYTRLNVDDAVIIAVDYQEGLFNLARDTLPQKLKSGLLCHASLASLFNIPIILTTTDDKGPNGPLIREIREMHPNATFVRRVGEVNAFDNPEFREALKATGRKQVVIGALLTEVCATFLALSLRAEGYDVWANLQGSASADKEISDHAYERMQGAGVHVLDSLSICMEMMRDWRNTPGAAEVLPWMDKYVPSYGSLARAHVAAVSETNKKT</sequence>
<organism evidence="1 2">
    <name type="scientific">Fusarium decemcellulare</name>
    <dbReference type="NCBI Taxonomy" id="57161"/>
    <lineage>
        <taxon>Eukaryota</taxon>
        <taxon>Fungi</taxon>
        <taxon>Dikarya</taxon>
        <taxon>Ascomycota</taxon>
        <taxon>Pezizomycotina</taxon>
        <taxon>Sordariomycetes</taxon>
        <taxon>Hypocreomycetidae</taxon>
        <taxon>Hypocreales</taxon>
        <taxon>Nectriaceae</taxon>
        <taxon>Fusarium</taxon>
        <taxon>Fusarium decemcellulare species complex</taxon>
    </lineage>
</organism>
<comment type="caution">
    <text evidence="1">The sequence shown here is derived from an EMBL/GenBank/DDBJ whole genome shotgun (WGS) entry which is preliminary data.</text>
</comment>
<evidence type="ECO:0000313" key="1">
    <source>
        <dbReference type="EMBL" id="KAJ3548782.1"/>
    </source>
</evidence>
<accession>A0ACC1SYE0</accession>
<evidence type="ECO:0000313" key="2">
    <source>
        <dbReference type="Proteomes" id="UP001148629"/>
    </source>
</evidence>
<protein>
    <submittedName>
        <fullName evidence="1">Uncharacterized protein</fullName>
    </submittedName>
</protein>
<name>A0ACC1SYE0_9HYPO</name>
<dbReference type="Proteomes" id="UP001148629">
    <property type="component" value="Unassembled WGS sequence"/>
</dbReference>
<gene>
    <name evidence="1" type="ORF">NM208_g854</name>
</gene>
<keyword evidence="2" id="KW-1185">Reference proteome</keyword>
<reference evidence="1" key="1">
    <citation type="submission" date="2022-08" db="EMBL/GenBank/DDBJ databases">
        <title>Genome Sequence of Fusarium decemcellulare.</title>
        <authorList>
            <person name="Buettner E."/>
        </authorList>
    </citation>
    <scope>NUCLEOTIDE SEQUENCE</scope>
    <source>
        <strain evidence="1">Babe19</strain>
    </source>
</reference>
<dbReference type="EMBL" id="JANRMS010000039">
    <property type="protein sequence ID" value="KAJ3548782.1"/>
    <property type="molecule type" value="Genomic_DNA"/>
</dbReference>
<proteinExistence type="predicted"/>